<dbReference type="Gene3D" id="1.10.1660.10">
    <property type="match status" value="1"/>
</dbReference>
<dbReference type="Pfam" id="PF13411">
    <property type="entry name" value="MerR_1"/>
    <property type="match status" value="1"/>
</dbReference>
<dbReference type="PANTHER" id="PTHR30204">
    <property type="entry name" value="REDOX-CYCLING DRUG-SENSING TRANSCRIPTIONAL ACTIVATOR SOXR"/>
    <property type="match status" value="1"/>
</dbReference>
<reference evidence="6 7" key="1">
    <citation type="submission" date="2018-03" db="EMBL/GenBank/DDBJ databases">
        <title>Genomic Encyclopedia of Archaeal and Bacterial Type Strains, Phase II (KMG-II): from individual species to whole genera.</title>
        <authorList>
            <person name="Goeker M."/>
        </authorList>
    </citation>
    <scope>NUCLEOTIDE SEQUENCE [LARGE SCALE GENOMIC DNA]</scope>
    <source>
        <strain evidence="6 7">ATCC BAA-1496</strain>
    </source>
</reference>
<dbReference type="CDD" id="cd01106">
    <property type="entry name" value="HTH_TipAL-Mta"/>
    <property type="match status" value="1"/>
</dbReference>
<dbReference type="SMART" id="SM00422">
    <property type="entry name" value="HTH_MERR"/>
    <property type="match status" value="1"/>
</dbReference>
<dbReference type="EMBL" id="PVTI01000009">
    <property type="protein sequence ID" value="PRY59521.1"/>
    <property type="molecule type" value="Genomic_DNA"/>
</dbReference>
<proteinExistence type="predicted"/>
<dbReference type="SUPFAM" id="SSF46955">
    <property type="entry name" value="Putative DNA-binding domain"/>
    <property type="match status" value="1"/>
</dbReference>
<dbReference type="GO" id="GO:0003677">
    <property type="term" value="F:DNA binding"/>
    <property type="evidence" value="ECO:0007669"/>
    <property type="project" value="UniProtKB-KW"/>
</dbReference>
<dbReference type="AlphaFoldDB" id="A0A2T0UNM4"/>
<keyword evidence="4" id="KW-0804">Transcription</keyword>
<evidence type="ECO:0000256" key="1">
    <source>
        <dbReference type="ARBA" id="ARBA00023015"/>
    </source>
</evidence>
<gene>
    <name evidence="6" type="ORF">BCF74_109111</name>
</gene>
<dbReference type="GO" id="GO:0003700">
    <property type="term" value="F:DNA-binding transcription factor activity"/>
    <property type="evidence" value="ECO:0007669"/>
    <property type="project" value="InterPro"/>
</dbReference>
<evidence type="ECO:0000256" key="3">
    <source>
        <dbReference type="ARBA" id="ARBA00023159"/>
    </source>
</evidence>
<dbReference type="InterPro" id="IPR000551">
    <property type="entry name" value="MerR-type_HTH_dom"/>
</dbReference>
<dbReference type="InterPro" id="IPR012925">
    <property type="entry name" value="TipAS_dom"/>
</dbReference>
<dbReference type="Proteomes" id="UP000237822">
    <property type="component" value="Unassembled WGS sequence"/>
</dbReference>
<organism evidence="6 7">
    <name type="scientific">Knoellia remsis</name>
    <dbReference type="NCBI Taxonomy" id="407159"/>
    <lineage>
        <taxon>Bacteria</taxon>
        <taxon>Bacillati</taxon>
        <taxon>Actinomycetota</taxon>
        <taxon>Actinomycetes</taxon>
        <taxon>Micrococcales</taxon>
        <taxon>Intrasporangiaceae</taxon>
        <taxon>Knoellia</taxon>
    </lineage>
</organism>
<dbReference type="InterPro" id="IPR009061">
    <property type="entry name" value="DNA-bd_dom_put_sf"/>
</dbReference>
<name>A0A2T0UNM4_9MICO</name>
<comment type="caution">
    <text evidence="6">The sequence shown here is derived from an EMBL/GenBank/DDBJ whole genome shotgun (WGS) entry which is preliminary data.</text>
</comment>
<dbReference type="InterPro" id="IPR047057">
    <property type="entry name" value="MerR_fam"/>
</dbReference>
<evidence type="ECO:0000256" key="4">
    <source>
        <dbReference type="ARBA" id="ARBA00023163"/>
    </source>
</evidence>
<keyword evidence="1" id="KW-0805">Transcription regulation</keyword>
<dbReference type="SUPFAM" id="SSF89082">
    <property type="entry name" value="Antibiotic binding domain of TipA-like multidrug resistance regulators"/>
    <property type="match status" value="1"/>
</dbReference>
<evidence type="ECO:0000313" key="7">
    <source>
        <dbReference type="Proteomes" id="UP000237822"/>
    </source>
</evidence>
<accession>A0A2T0UNM4</accession>
<keyword evidence="7" id="KW-1185">Reference proteome</keyword>
<dbReference type="PANTHER" id="PTHR30204:SF90">
    <property type="entry name" value="HTH-TYPE TRANSCRIPTIONAL ACTIVATOR MTA"/>
    <property type="match status" value="1"/>
</dbReference>
<keyword evidence="2 6" id="KW-0238">DNA-binding</keyword>
<evidence type="ECO:0000256" key="2">
    <source>
        <dbReference type="ARBA" id="ARBA00023125"/>
    </source>
</evidence>
<dbReference type="Gene3D" id="1.10.490.50">
    <property type="entry name" value="Antibiotic binding domain of TipA-like multidrug resistance regulators"/>
    <property type="match status" value="1"/>
</dbReference>
<keyword evidence="3" id="KW-0010">Activator</keyword>
<evidence type="ECO:0000259" key="5">
    <source>
        <dbReference type="PROSITE" id="PS50937"/>
    </source>
</evidence>
<feature type="domain" description="HTH merR-type" evidence="5">
    <location>
        <begin position="20"/>
        <end position="89"/>
    </location>
</feature>
<dbReference type="PROSITE" id="PS50937">
    <property type="entry name" value="HTH_MERR_2"/>
    <property type="match status" value="1"/>
</dbReference>
<sequence length="271" mass="30711">MVSMTTTHHPSRETARMDELLTVGQVASTFGVTVRTLHHYDEIGLLSPSERSHAGYRLYTPEDLERLATIVTYRRLELPLDEVAALLRGEGSMREHLLRQRDAVMARVDELSALVDAIDTRLEREMHEQPATTEDLKEVFGDGFSDEYQAEAEQRWGDTDAWKQSSERTKRYTKADWEQVKTEQDEVNAAFVAALQSGEPATSEAAMDAAEQARLQIDRWFYDCSPEFHRNLGDLYVEDPRFTATYEEIAPGLAQYVRDAIHANADRAAGA</sequence>
<protein>
    <submittedName>
        <fullName evidence="6">DNA-binding transcriptional MerR regulator</fullName>
    </submittedName>
</protein>
<dbReference type="InterPro" id="IPR036244">
    <property type="entry name" value="TipA-like_antibiotic-bd"/>
</dbReference>
<dbReference type="PRINTS" id="PR00040">
    <property type="entry name" value="HTHMERR"/>
</dbReference>
<evidence type="ECO:0000313" key="6">
    <source>
        <dbReference type="EMBL" id="PRY59521.1"/>
    </source>
</evidence>
<dbReference type="Pfam" id="PF07739">
    <property type="entry name" value="TipAS"/>
    <property type="match status" value="1"/>
</dbReference>